<name>A0AAV9NPY3_9EURO</name>
<evidence type="ECO:0000256" key="1">
    <source>
        <dbReference type="SAM" id="MobiDB-lite"/>
    </source>
</evidence>
<feature type="compositionally biased region" description="Low complexity" evidence="1">
    <location>
        <begin position="1080"/>
        <end position="1096"/>
    </location>
</feature>
<feature type="compositionally biased region" description="Basic and acidic residues" evidence="1">
    <location>
        <begin position="751"/>
        <end position="780"/>
    </location>
</feature>
<feature type="compositionally biased region" description="Low complexity" evidence="1">
    <location>
        <begin position="868"/>
        <end position="882"/>
    </location>
</feature>
<dbReference type="EMBL" id="JAVRRD010000001">
    <property type="protein sequence ID" value="KAK5064210.1"/>
    <property type="molecule type" value="Genomic_DNA"/>
</dbReference>
<evidence type="ECO:0000313" key="3">
    <source>
        <dbReference type="Proteomes" id="UP001358417"/>
    </source>
</evidence>
<comment type="caution">
    <text evidence="2">The sequence shown here is derived from an EMBL/GenBank/DDBJ whole genome shotgun (WGS) entry which is preliminary data.</text>
</comment>
<feature type="compositionally biased region" description="Low complexity" evidence="1">
    <location>
        <begin position="833"/>
        <end position="847"/>
    </location>
</feature>
<feature type="compositionally biased region" description="Basic and acidic residues" evidence="1">
    <location>
        <begin position="559"/>
        <end position="572"/>
    </location>
</feature>
<protein>
    <recommendedName>
        <fullName evidence="4">Nucleolar protein Dnt1-like N-terminal domain-containing protein</fullName>
    </recommendedName>
</protein>
<feature type="region of interest" description="Disordered" evidence="1">
    <location>
        <begin position="294"/>
        <end position="391"/>
    </location>
</feature>
<feature type="compositionally biased region" description="Polar residues" evidence="1">
    <location>
        <begin position="961"/>
        <end position="971"/>
    </location>
</feature>
<feature type="region of interest" description="Disordered" evidence="1">
    <location>
        <begin position="205"/>
        <end position="224"/>
    </location>
</feature>
<feature type="compositionally biased region" description="Basic and acidic residues" evidence="1">
    <location>
        <begin position="540"/>
        <end position="549"/>
    </location>
</feature>
<feature type="compositionally biased region" description="Polar residues" evidence="1">
    <location>
        <begin position="498"/>
        <end position="519"/>
    </location>
</feature>
<feature type="compositionally biased region" description="Polar residues" evidence="1">
    <location>
        <begin position="693"/>
        <end position="729"/>
    </location>
</feature>
<feature type="compositionally biased region" description="Low complexity" evidence="1">
    <location>
        <begin position="785"/>
        <end position="795"/>
    </location>
</feature>
<evidence type="ECO:0000313" key="2">
    <source>
        <dbReference type="EMBL" id="KAK5064210.1"/>
    </source>
</evidence>
<feature type="compositionally biased region" description="Polar residues" evidence="1">
    <location>
        <begin position="206"/>
        <end position="221"/>
    </location>
</feature>
<dbReference type="Proteomes" id="UP001358417">
    <property type="component" value="Unassembled WGS sequence"/>
</dbReference>
<feature type="compositionally biased region" description="Polar residues" evidence="1">
    <location>
        <begin position="915"/>
        <end position="927"/>
    </location>
</feature>
<evidence type="ECO:0008006" key="4">
    <source>
        <dbReference type="Google" id="ProtNLM"/>
    </source>
</evidence>
<feature type="compositionally biased region" description="Basic and acidic residues" evidence="1">
    <location>
        <begin position="371"/>
        <end position="383"/>
    </location>
</feature>
<keyword evidence="3" id="KW-1185">Reference proteome</keyword>
<feature type="compositionally biased region" description="Basic and acidic residues" evidence="1">
    <location>
        <begin position="433"/>
        <end position="463"/>
    </location>
</feature>
<dbReference type="GeneID" id="89968265"/>
<feature type="compositionally biased region" description="Low complexity" evidence="1">
    <location>
        <begin position="899"/>
        <end position="908"/>
    </location>
</feature>
<feature type="compositionally biased region" description="Basic and acidic residues" evidence="1">
    <location>
        <begin position="625"/>
        <end position="634"/>
    </location>
</feature>
<reference evidence="2 3" key="1">
    <citation type="submission" date="2023-08" db="EMBL/GenBank/DDBJ databases">
        <title>Black Yeasts Isolated from many extreme environments.</title>
        <authorList>
            <person name="Coleine C."/>
            <person name="Stajich J.E."/>
            <person name="Selbmann L."/>
        </authorList>
    </citation>
    <scope>NUCLEOTIDE SEQUENCE [LARGE SCALE GENOMIC DNA]</scope>
    <source>
        <strain evidence="2 3">CCFEE 5792</strain>
    </source>
</reference>
<organism evidence="2 3">
    <name type="scientific">Exophiala bonariae</name>
    <dbReference type="NCBI Taxonomy" id="1690606"/>
    <lineage>
        <taxon>Eukaryota</taxon>
        <taxon>Fungi</taxon>
        <taxon>Dikarya</taxon>
        <taxon>Ascomycota</taxon>
        <taxon>Pezizomycotina</taxon>
        <taxon>Eurotiomycetes</taxon>
        <taxon>Chaetothyriomycetidae</taxon>
        <taxon>Chaetothyriales</taxon>
        <taxon>Herpotrichiellaceae</taxon>
        <taxon>Exophiala</taxon>
    </lineage>
</organism>
<feature type="compositionally biased region" description="Acidic residues" evidence="1">
    <location>
        <begin position="983"/>
        <end position="1000"/>
    </location>
</feature>
<feature type="compositionally biased region" description="Acidic residues" evidence="1">
    <location>
        <begin position="464"/>
        <end position="477"/>
    </location>
</feature>
<accession>A0AAV9NPY3</accession>
<feature type="region of interest" description="Disordered" evidence="1">
    <location>
        <begin position="410"/>
        <end position="731"/>
    </location>
</feature>
<proteinExistence type="predicted"/>
<sequence length="1124" mass="123085">MVKLRVVARIISEDDYLADLPQTSQKTPRNEKRLLVTVRDPYTWQIGTLAREIERAYKSTYQRDLPPIKYLKDVEDDCDLDLYSSVADLLLDEGKAKKDGNDQRVTIKVILEQGRAVREGSVAVGNLLADPHFHFQHQKSLRPPVPKFPDVLSSLGKRPHPREDSIPTIAKRSKQLEELQTLREESLISSIERDTHATSVDVIEATQPSSRQNGTDWQVSDHNVKAESPEYWKSWQDMPDASVDELEQLQQEPTGFIPRHRAGKQVNKPQINPELQGLDPQPVQLPSHERLQHSHAPITPPMEPSRRPSSSSRPSVSARKNPNPSPWGRSSKSARRFKNPSRRDVYDYPESEIDDSQMSPRSRMATLRQQKSSDRLSRIENQKSPELGDDAAERLSISQAMNLLDNNSGFDDSAAPEDSIYPTSSLLNGNELATRDRANDLIHEDTDQNIEPRDMRDDNHEDANDADLSDAAQDDYEKENMPVQRPVVKTPKKPLIGQHTTPRSALESDVNSTSANTASAKKRNRAKRQTPNGVNNDGKASAKVDHEGLDTPDLGETNESVRRNSGNERDTPTLDSPGEQLSQSLQESTRKLSSMHALKDKLEASGQLSSSPLANVIKSDDDDEIKSKKSEKLAKKAAKTKVNGSAASSKSSKRPRKSRNSDINAGPPSVSVEIVEQTAVPSSPVSKPLPNWGSESTTVEKPQRSVPNQTHSLTVDNNSNSRKSPSVATGLTLEEIKIMESRQNWTQEQFAENKKKQQLEAKHYAAEQKKKEANLRRESSGKQSAPKPKLTLLPATEPPPATVPSRKASAIRRSLSTDEEVGSAKTKKGLDESASVDAKSTASTKKSASAKKDEVKASAKPPIETLFKTPSKTSTKTTSVKSVPKDAAKTPGISKTDSKSLSASNQKKSAAKSEPTPNTATSPSSKTKVTKAPVTTIRGAKSLKDLRQVMKSAQEPRIPVTATTSRASSILPSHKRSALNSASDDDSDESESSSGDESEDANVRDKEAMQQQSVQKKAIGAAEKGQGSRIKTPAQGKQAKATINAKSEVKTSSSGSSEDTDEDEYERRQTQVARSRKAADAVARARSSSSRPIASSLTGIARPDPSIRDASVDPSSSNDDDEEL</sequence>
<dbReference type="RefSeq" id="XP_064711534.1">
    <property type="nucleotide sequence ID" value="XM_064843674.1"/>
</dbReference>
<gene>
    <name evidence="2" type="ORF">LTR84_000043</name>
</gene>
<feature type="region of interest" description="Disordered" evidence="1">
    <location>
        <begin position="138"/>
        <end position="172"/>
    </location>
</feature>
<dbReference type="AlphaFoldDB" id="A0AAV9NPY3"/>
<feature type="region of interest" description="Disordered" evidence="1">
    <location>
        <begin position="746"/>
        <end position="1124"/>
    </location>
</feature>